<feature type="domain" description="Outer membrane lipoprotein BamD-like" evidence="3">
    <location>
        <begin position="124"/>
        <end position="242"/>
    </location>
</feature>
<dbReference type="OrthoDB" id="8525418at2"/>
<dbReference type="RefSeq" id="WP_120175805.1">
    <property type="nucleotide sequence ID" value="NZ_AP018786.1"/>
</dbReference>
<dbReference type="EMBL" id="AP018786">
    <property type="protein sequence ID" value="BBF22133.1"/>
    <property type="molecule type" value="Genomic_DNA"/>
</dbReference>
<dbReference type="Pfam" id="PF13525">
    <property type="entry name" value="YfiO"/>
    <property type="match status" value="1"/>
</dbReference>
<organism evidence="4 5">
    <name type="scientific">Sutterella megalosphaeroides</name>
    <dbReference type="NCBI Taxonomy" id="2494234"/>
    <lineage>
        <taxon>Bacteria</taxon>
        <taxon>Pseudomonadati</taxon>
        <taxon>Pseudomonadota</taxon>
        <taxon>Betaproteobacteria</taxon>
        <taxon>Burkholderiales</taxon>
        <taxon>Sutterellaceae</taxon>
        <taxon>Sutterella</taxon>
    </lineage>
</organism>
<dbReference type="InterPro" id="IPR034706">
    <property type="entry name" value="CpoB"/>
</dbReference>
<protein>
    <recommendedName>
        <fullName evidence="2">Cell division coordinator CpoB</fullName>
    </recommendedName>
</protein>
<feature type="signal peptide" evidence="2">
    <location>
        <begin position="1"/>
        <end position="27"/>
    </location>
</feature>
<dbReference type="InterPro" id="IPR014162">
    <property type="entry name" value="CpoB_C"/>
</dbReference>
<keyword evidence="2" id="KW-0175">Coiled coil</keyword>
<keyword evidence="2" id="KW-0131">Cell cycle</keyword>
<name>A0A2Z6I6Y2_9BURK</name>
<dbReference type="Proteomes" id="UP000271003">
    <property type="component" value="Chromosome"/>
</dbReference>
<keyword evidence="5" id="KW-1185">Reference proteome</keyword>
<dbReference type="InterPro" id="IPR011990">
    <property type="entry name" value="TPR-like_helical_dom_sf"/>
</dbReference>
<evidence type="ECO:0000256" key="1">
    <source>
        <dbReference type="ARBA" id="ARBA00022729"/>
    </source>
</evidence>
<comment type="subcellular location">
    <subcellularLocation>
        <location evidence="2">Periplasm</location>
    </subcellularLocation>
</comment>
<comment type="function">
    <text evidence="2">Mediates coordination of peptidoglycan synthesis and outer membrane constriction during cell division.</text>
</comment>
<proteinExistence type="inferred from homology"/>
<evidence type="ECO:0000313" key="4">
    <source>
        <dbReference type="EMBL" id="BBF22133.1"/>
    </source>
</evidence>
<gene>
    <name evidence="2" type="primary">cpoB</name>
    <name evidence="4" type="ORF">SUTMEG_00240</name>
</gene>
<feature type="chain" id="PRO_5016470909" description="Cell division coordinator CpoB" evidence="2">
    <location>
        <begin position="28"/>
        <end position="244"/>
    </location>
</feature>
<keyword evidence="1 2" id="KW-0732">Signal</keyword>
<keyword evidence="2" id="KW-0574">Periplasm</keyword>
<dbReference type="Gene3D" id="1.25.40.10">
    <property type="entry name" value="Tetratricopeptide repeat domain"/>
    <property type="match status" value="1"/>
</dbReference>
<dbReference type="AlphaFoldDB" id="A0A2Z6I6Y2"/>
<evidence type="ECO:0000313" key="5">
    <source>
        <dbReference type="Proteomes" id="UP000271003"/>
    </source>
</evidence>
<evidence type="ECO:0000259" key="3">
    <source>
        <dbReference type="Pfam" id="PF13525"/>
    </source>
</evidence>
<dbReference type="NCBIfam" id="TIGR02795">
    <property type="entry name" value="tol_pal_ybgF"/>
    <property type="match status" value="1"/>
</dbReference>
<dbReference type="GO" id="GO:0070206">
    <property type="term" value="P:protein trimerization"/>
    <property type="evidence" value="ECO:0007669"/>
    <property type="project" value="InterPro"/>
</dbReference>
<dbReference type="GO" id="GO:0030288">
    <property type="term" value="C:outer membrane-bounded periplasmic space"/>
    <property type="evidence" value="ECO:0007669"/>
    <property type="project" value="UniProtKB-UniRule"/>
</dbReference>
<dbReference type="SUPFAM" id="SSF48452">
    <property type="entry name" value="TPR-like"/>
    <property type="match status" value="1"/>
</dbReference>
<comment type="similarity">
    <text evidence="2">Belongs to the CpoB family.</text>
</comment>
<evidence type="ECO:0000256" key="2">
    <source>
        <dbReference type="HAMAP-Rule" id="MF_02066"/>
    </source>
</evidence>
<keyword evidence="2" id="KW-0132">Cell division</keyword>
<dbReference type="HAMAP" id="MF_02066">
    <property type="entry name" value="CpoB"/>
    <property type="match status" value="1"/>
</dbReference>
<dbReference type="GO" id="GO:0043093">
    <property type="term" value="P:FtsZ-dependent cytokinesis"/>
    <property type="evidence" value="ECO:0007669"/>
    <property type="project" value="UniProtKB-UniRule"/>
</dbReference>
<accession>A0A2Z6I6Y2</accession>
<reference evidence="4 5" key="1">
    <citation type="journal article" date="2018" name="Int. J. Syst. Evol. Microbiol.">
        <title>Mesosutterella multiformis gen. nov., sp. nov., a member of the family Sutterellaceae and Sutterella megalosphaeroides sp. nov., isolated from human faeces.</title>
        <authorList>
            <person name="Sakamoto M."/>
            <person name="Ikeyama N."/>
            <person name="Kunihiro T."/>
            <person name="Iino T."/>
            <person name="Yuki M."/>
            <person name="Ohkuma M."/>
        </authorList>
    </citation>
    <scope>NUCLEOTIDE SEQUENCE [LARGE SCALE GENOMIC DNA]</scope>
    <source>
        <strain evidence="4 5">6FBBBH3</strain>
    </source>
</reference>
<dbReference type="KEGG" id="sutt:SUTMEG_00240"/>
<sequence precursor="true">MQKTARLWAVRLAFAATVAAAANSAFAFADDEARRAILDLREEVKTLKADLNITRNAQMQLSSEINALKEQNRQLTGRVEELTNALAVEKRSTRELFGSIDSRVSAFEPVMVVLNGETVQVQPQEKAEYDAAVLLFQDGNFKEAAAKFSRFAEKWPESPYRPDALFWWGSSAFGAEQYKTVISSQNSLLKAYPKHPRAADAMLLVGSAQAASGNPKAAAATYRKVIKTYPKSDAAVTAKQRLGN</sequence>
<dbReference type="InterPro" id="IPR039565">
    <property type="entry name" value="BamD-like"/>
</dbReference>
<feature type="coiled-coil region" evidence="2">
    <location>
        <begin position="30"/>
        <end position="92"/>
    </location>
</feature>
<dbReference type="Gene3D" id="1.20.5.110">
    <property type="match status" value="1"/>
</dbReference>